<dbReference type="Proteomes" id="UP001500604">
    <property type="component" value="Unassembled WGS sequence"/>
</dbReference>
<comment type="function">
    <text evidence="4">Together with LptE, is involved in the assembly of lipopolysaccharide (LPS) at the surface of the outer membrane.</text>
</comment>
<evidence type="ECO:0000256" key="4">
    <source>
        <dbReference type="HAMAP-Rule" id="MF_01411"/>
    </source>
</evidence>
<dbReference type="InterPro" id="IPR005653">
    <property type="entry name" value="OstA-like_N"/>
</dbReference>
<keyword evidence="8" id="KW-1185">Reference proteome</keyword>
<reference evidence="8" key="1">
    <citation type="journal article" date="2019" name="Int. J. Syst. Evol. Microbiol.">
        <title>The Global Catalogue of Microorganisms (GCM) 10K type strain sequencing project: providing services to taxonomists for standard genome sequencing and annotation.</title>
        <authorList>
            <consortium name="The Broad Institute Genomics Platform"/>
            <consortium name="The Broad Institute Genome Sequencing Center for Infectious Disease"/>
            <person name="Wu L."/>
            <person name="Ma J."/>
        </authorList>
    </citation>
    <scope>NUCLEOTIDE SEQUENCE [LARGE SCALE GENOMIC DNA]</scope>
    <source>
        <strain evidence="8">JCM 17805</strain>
    </source>
</reference>
<dbReference type="Gene3D" id="2.60.450.10">
    <property type="entry name" value="Lipopolysaccharide (LPS) transport protein A like domain"/>
    <property type="match status" value="1"/>
</dbReference>
<comment type="caution">
    <text evidence="4">Lacks conserved residue(s) required for the propagation of feature annotation.</text>
</comment>
<keyword evidence="3 4" id="KW-0998">Cell outer membrane</keyword>
<evidence type="ECO:0000259" key="6">
    <source>
        <dbReference type="Pfam" id="PF04453"/>
    </source>
</evidence>
<dbReference type="Pfam" id="PF03968">
    <property type="entry name" value="LptD_N"/>
    <property type="match status" value="1"/>
</dbReference>
<sequence length="970" mass="109553">MANTLFTLKNRLPLVITTGLLAGQPIIPLYAAQPDGLPVNIQWNCSTSSDGGWLCDQGTRNIGPLKPAPRMPITPARQNRLATSVTVETETVTTVEKLPDAATAAGVATTAATATSVASEQPAAMKTLDWVSLTQLPIDRQSDRNSLLCEGGYLEPERPGMDYVGDPADAPILAAADASTYLEEGFGTLSGNVVINQGYRQIESDVAKLNRNENIADFEGNVVIREPNLLMTGDDATVNMTSGRAEITDAQYVFHQERIRGQASKIVRRENGVINMDDASYTTCPPEGCVWELKGQEVELNPLTGFGTAKNATVRIQDVPVFYTPYIYFPIDDRRQTGLLYPTIGFGDSDIGFDYTQPWYWNIAPNYDATITPRYMSKRGLMLENEFRYLSEDAKGEIGGAFLSKDQLKDENRNYDEDRWLINWRHEQQLSTNWDYKIDFANASDKDFLSDFGTGLKLGSQSPLNQQITSTYYGGGDSAHQWRFTANFEKLKNMSIDSDDPYNREPQLTLLGDWDMGAGFGFNYLVDYTEFDRDKDWNYKGNVPTADKPPFDQEHDVTRPIYGEGTGINNAVGQRLYVQSGVKYRIDRTYGFVEPSVGFSHVGYDLNRLDLQEVRDQMGDQSLSKNDIESPSTTAPFYALDSGLFFERDAAFGDMKFVQTLEPRAKYLYVPYRSQQSLNPSFDTVEMSFSYDSLWRNSRFSGYDRIGDTNQLALGVTSRFLEEDGYERFRFGIGQIFYFQKRKAYLDPTLNVEENPDYNQSEAQRRLIEDNEASTSPLATQLVWNIRRDLNLRQDWVFNTNRGHIDEYALGLHYLPKQNHALNFRYRYRDQVDRTVKDDDGNNIWIDPITGAVVPPGTPGAIAKTASGNLEEVDASFLMPLTTNWNTVGRWTYDITNSRNMERSFGVERDSCCYKVQVLYRNWIDPYEDIDTASSKHGVFVQFVLKGLGSLTGTKVESFLQDIDGYRPEE</sequence>
<feature type="domain" description="LptD C-terminal" evidence="6">
    <location>
        <begin position="418"/>
        <end position="885"/>
    </location>
</feature>
<evidence type="ECO:0000256" key="1">
    <source>
        <dbReference type="ARBA" id="ARBA00022729"/>
    </source>
</evidence>
<comment type="caution">
    <text evidence="7">The sequence shown here is derived from an EMBL/GenBank/DDBJ whole genome shotgun (WGS) entry which is preliminary data.</text>
</comment>
<dbReference type="InterPro" id="IPR050218">
    <property type="entry name" value="LptD"/>
</dbReference>
<dbReference type="InterPro" id="IPR007543">
    <property type="entry name" value="LptD_C"/>
</dbReference>
<keyword evidence="2 4" id="KW-0472">Membrane</keyword>
<dbReference type="EMBL" id="BAABFL010000435">
    <property type="protein sequence ID" value="GAA4651057.1"/>
    <property type="molecule type" value="Genomic_DNA"/>
</dbReference>
<gene>
    <name evidence="4" type="primary">lptD</name>
    <name evidence="7" type="ORF">GCM10023116_33400</name>
</gene>
<comment type="similarity">
    <text evidence="4">Belongs to the LptD family.</text>
</comment>
<evidence type="ECO:0000313" key="8">
    <source>
        <dbReference type="Proteomes" id="UP001500604"/>
    </source>
</evidence>
<dbReference type="PANTHER" id="PTHR30189">
    <property type="entry name" value="LPS-ASSEMBLY PROTEIN"/>
    <property type="match status" value="1"/>
</dbReference>
<dbReference type="Pfam" id="PF04453">
    <property type="entry name" value="LptD"/>
    <property type="match status" value="1"/>
</dbReference>
<protein>
    <recommendedName>
        <fullName evidence="4">LPS-assembly protein LptD</fullName>
    </recommendedName>
</protein>
<keyword evidence="1 4" id="KW-0732">Signal</keyword>
<evidence type="ECO:0000256" key="3">
    <source>
        <dbReference type="ARBA" id="ARBA00023237"/>
    </source>
</evidence>
<feature type="domain" description="Organic solvent tolerance-like N-terminal" evidence="5">
    <location>
        <begin position="201"/>
        <end position="302"/>
    </location>
</feature>
<evidence type="ECO:0000313" key="7">
    <source>
        <dbReference type="EMBL" id="GAA4651057.1"/>
    </source>
</evidence>
<comment type="subunit">
    <text evidence="4">Component of the lipopolysaccharide transport and assembly complex. Interacts with LptE and LptA.</text>
</comment>
<dbReference type="RefSeq" id="WP_345197360.1">
    <property type="nucleotide sequence ID" value="NZ_BAABFL010000435.1"/>
</dbReference>
<comment type="subcellular location">
    <subcellularLocation>
        <location evidence="4">Cell outer membrane</location>
    </subcellularLocation>
</comment>
<evidence type="ECO:0000259" key="5">
    <source>
        <dbReference type="Pfam" id="PF03968"/>
    </source>
</evidence>
<accession>A0ABP8V598</accession>
<organism evidence="7 8">
    <name type="scientific">Kistimonas scapharcae</name>
    <dbReference type="NCBI Taxonomy" id="1036133"/>
    <lineage>
        <taxon>Bacteria</taxon>
        <taxon>Pseudomonadati</taxon>
        <taxon>Pseudomonadota</taxon>
        <taxon>Gammaproteobacteria</taxon>
        <taxon>Oceanospirillales</taxon>
        <taxon>Endozoicomonadaceae</taxon>
        <taxon>Kistimonas</taxon>
    </lineage>
</organism>
<proteinExistence type="inferred from homology"/>
<evidence type="ECO:0000256" key="2">
    <source>
        <dbReference type="ARBA" id="ARBA00023136"/>
    </source>
</evidence>
<dbReference type="HAMAP" id="MF_01411">
    <property type="entry name" value="LPS_assembly_LptD"/>
    <property type="match status" value="1"/>
</dbReference>
<name>A0ABP8V598_9GAMM</name>
<dbReference type="InterPro" id="IPR020889">
    <property type="entry name" value="LipoPS_assembly_LptD"/>
</dbReference>
<dbReference type="PANTHER" id="PTHR30189:SF1">
    <property type="entry name" value="LPS-ASSEMBLY PROTEIN LPTD"/>
    <property type="match status" value="1"/>
</dbReference>